<organism evidence="2 3">
    <name type="scientific">Lophiotrema nucula</name>
    <dbReference type="NCBI Taxonomy" id="690887"/>
    <lineage>
        <taxon>Eukaryota</taxon>
        <taxon>Fungi</taxon>
        <taxon>Dikarya</taxon>
        <taxon>Ascomycota</taxon>
        <taxon>Pezizomycotina</taxon>
        <taxon>Dothideomycetes</taxon>
        <taxon>Pleosporomycetidae</taxon>
        <taxon>Pleosporales</taxon>
        <taxon>Lophiotremataceae</taxon>
        <taxon>Lophiotrema</taxon>
    </lineage>
</organism>
<proteinExistence type="predicted"/>
<evidence type="ECO:0000313" key="2">
    <source>
        <dbReference type="EMBL" id="KAF2122930.1"/>
    </source>
</evidence>
<gene>
    <name evidence="2" type="ORF">BDV96DRAFT_11125</name>
</gene>
<evidence type="ECO:0000256" key="1">
    <source>
        <dbReference type="SAM" id="MobiDB-lite"/>
    </source>
</evidence>
<accession>A0A6A5ZTD8</accession>
<name>A0A6A5ZTD8_9PLEO</name>
<feature type="compositionally biased region" description="Basic and acidic residues" evidence="1">
    <location>
        <begin position="31"/>
        <end position="40"/>
    </location>
</feature>
<evidence type="ECO:0000313" key="3">
    <source>
        <dbReference type="Proteomes" id="UP000799770"/>
    </source>
</evidence>
<dbReference type="Proteomes" id="UP000799770">
    <property type="component" value="Unassembled WGS sequence"/>
</dbReference>
<feature type="region of interest" description="Disordered" evidence="1">
    <location>
        <begin position="31"/>
        <end position="64"/>
    </location>
</feature>
<dbReference type="EMBL" id="ML977310">
    <property type="protein sequence ID" value="KAF2122930.1"/>
    <property type="molecule type" value="Genomic_DNA"/>
</dbReference>
<feature type="compositionally biased region" description="Polar residues" evidence="1">
    <location>
        <begin position="50"/>
        <end position="61"/>
    </location>
</feature>
<dbReference type="AlphaFoldDB" id="A0A6A5ZTD8"/>
<reference evidence="2" key="1">
    <citation type="journal article" date="2020" name="Stud. Mycol.">
        <title>101 Dothideomycetes genomes: a test case for predicting lifestyles and emergence of pathogens.</title>
        <authorList>
            <person name="Haridas S."/>
            <person name="Albert R."/>
            <person name="Binder M."/>
            <person name="Bloem J."/>
            <person name="Labutti K."/>
            <person name="Salamov A."/>
            <person name="Andreopoulos B."/>
            <person name="Baker S."/>
            <person name="Barry K."/>
            <person name="Bills G."/>
            <person name="Bluhm B."/>
            <person name="Cannon C."/>
            <person name="Castanera R."/>
            <person name="Culley D."/>
            <person name="Daum C."/>
            <person name="Ezra D."/>
            <person name="Gonzalez J."/>
            <person name="Henrissat B."/>
            <person name="Kuo A."/>
            <person name="Liang C."/>
            <person name="Lipzen A."/>
            <person name="Lutzoni F."/>
            <person name="Magnuson J."/>
            <person name="Mondo S."/>
            <person name="Nolan M."/>
            <person name="Ohm R."/>
            <person name="Pangilinan J."/>
            <person name="Park H.-J."/>
            <person name="Ramirez L."/>
            <person name="Alfaro M."/>
            <person name="Sun H."/>
            <person name="Tritt A."/>
            <person name="Yoshinaga Y."/>
            <person name="Zwiers L.-H."/>
            <person name="Turgeon B."/>
            <person name="Goodwin S."/>
            <person name="Spatafora J."/>
            <person name="Crous P."/>
            <person name="Grigoriev I."/>
        </authorList>
    </citation>
    <scope>NUCLEOTIDE SEQUENCE</scope>
    <source>
        <strain evidence="2">CBS 627.86</strain>
    </source>
</reference>
<keyword evidence="3" id="KW-1185">Reference proteome</keyword>
<protein>
    <submittedName>
        <fullName evidence="2">Uncharacterized protein</fullName>
    </submittedName>
</protein>
<sequence length="161" mass="17174">MRALNVISHLGEPRRRFTNWPFPPMQRSRFEAGASKEEPLPLRWAGDGAESTNKGGRQRGQTSDHRVLAVMTGALARDGTGMGGRAQLSALWAWQLAVGRGDASRAARGAAASGGRPGAAWMLRAKLSPLGYVGAPRYFCTGTAHYLLLVCSSARLLVGLS</sequence>